<protein>
    <submittedName>
        <fullName evidence="3">Uncharacterized protein</fullName>
    </submittedName>
</protein>
<keyword evidence="4" id="KW-1185">Reference proteome</keyword>
<organism evidence="3 4">
    <name type="scientific">Ensifer adhaerens</name>
    <name type="common">Sinorhizobium morelense</name>
    <dbReference type="NCBI Taxonomy" id="106592"/>
    <lineage>
        <taxon>Bacteria</taxon>
        <taxon>Pseudomonadati</taxon>
        <taxon>Pseudomonadota</taxon>
        <taxon>Alphaproteobacteria</taxon>
        <taxon>Hyphomicrobiales</taxon>
        <taxon>Rhizobiaceae</taxon>
        <taxon>Sinorhizobium/Ensifer group</taxon>
        <taxon>Ensifer</taxon>
    </lineage>
</organism>
<evidence type="ECO:0000313" key="3">
    <source>
        <dbReference type="EMBL" id="WFP89696.1"/>
    </source>
</evidence>
<feature type="coiled-coil region" evidence="1">
    <location>
        <begin position="66"/>
        <end position="93"/>
    </location>
</feature>
<dbReference type="Proteomes" id="UP001214094">
    <property type="component" value="Chromosome"/>
</dbReference>
<feature type="transmembrane region" description="Helical" evidence="2">
    <location>
        <begin position="49"/>
        <end position="69"/>
    </location>
</feature>
<evidence type="ECO:0000313" key="4">
    <source>
        <dbReference type="Proteomes" id="UP001214094"/>
    </source>
</evidence>
<dbReference type="EMBL" id="CP121308">
    <property type="protein sequence ID" value="WFP89696.1"/>
    <property type="molecule type" value="Genomic_DNA"/>
</dbReference>
<reference evidence="3 4" key="1">
    <citation type="submission" date="2023-03" db="EMBL/GenBank/DDBJ databases">
        <title>Comparative genome and transcriptome analysis combination mining strategies for increasing vitamin B12 production of Ensifer adhaerens strain.</title>
        <authorList>
            <person name="Yongheng L."/>
        </authorList>
    </citation>
    <scope>NUCLEOTIDE SEQUENCE [LARGE SCALE GENOMIC DNA]</scope>
    <source>
        <strain evidence="3 4">Casida A-T305</strain>
    </source>
</reference>
<dbReference type="RefSeq" id="WP_034797829.1">
    <property type="nucleotide sequence ID" value="NZ_CP015880.1"/>
</dbReference>
<evidence type="ECO:0000256" key="2">
    <source>
        <dbReference type="SAM" id="Phobius"/>
    </source>
</evidence>
<accession>A0ABY8HD58</accession>
<name>A0ABY8HD58_ENSAD</name>
<dbReference type="GeneID" id="29519094"/>
<proteinExistence type="predicted"/>
<keyword evidence="2" id="KW-0812">Transmembrane</keyword>
<keyword evidence="1" id="KW-0175">Coiled coil</keyword>
<feature type="transmembrane region" description="Helical" evidence="2">
    <location>
        <begin position="12"/>
        <end position="29"/>
    </location>
</feature>
<keyword evidence="2" id="KW-0472">Membrane</keyword>
<sequence length="235" mass="26649">MDIRPSDRTMRWLGPAVVFAVFAFVIFGSPPMRAGVCTGAADEHCVRDWISATSGWFAGVAAFISIYLLSQQVRDARNAYNAAEQKQVDTKRRLAQRMRELIVRLSSVMNRVRRVPDDYQSESFTKRARAYEIALELLTEELANPVLDELEEQFELGTHTIAWVRRPPQKILEAVRAAVRAAEVDEARAAAEEALLTSLIQNLTGVDEYCRKILRQCDRVLQTHPATEDRTIRSE</sequence>
<keyword evidence="2" id="KW-1133">Transmembrane helix</keyword>
<evidence type="ECO:0000256" key="1">
    <source>
        <dbReference type="SAM" id="Coils"/>
    </source>
</evidence>
<gene>
    <name evidence="3" type="ORF">P4B07_14145</name>
</gene>